<sequence length="239" mass="27994">MGITKEYTASLFVIPSISMQTSKIRQSIQVTRANWIWTEADPDVELIEPEIRVTNRLQYEIIKEVKCVFSEQSTTADGFIHPDQSRQASSRLQSDVLRHYCILCFQVKFFQSFPCLILYLHLGISTAQIIVSRRPADCFKSSYEFKSQQKDRMFIQLAPVFGWSTPAATVFHRANFYEKLKISIVYNPNYGDGLQLKTFCVNTRWMSTFQTKDEWSWNWQSTRMKRRLKKQVEDQNAGK</sequence>
<dbReference type="WBParaSite" id="jg17049">
    <property type="protein sequence ID" value="jg17049"/>
    <property type="gene ID" value="jg17049"/>
</dbReference>
<name>A0A915D9Q8_9BILA</name>
<proteinExistence type="predicted"/>
<evidence type="ECO:0000313" key="2">
    <source>
        <dbReference type="WBParaSite" id="jg17049"/>
    </source>
</evidence>
<protein>
    <submittedName>
        <fullName evidence="2">Uncharacterized protein</fullName>
    </submittedName>
</protein>
<evidence type="ECO:0000313" key="1">
    <source>
        <dbReference type="Proteomes" id="UP000887574"/>
    </source>
</evidence>
<organism evidence="1 2">
    <name type="scientific">Ditylenchus dipsaci</name>
    <dbReference type="NCBI Taxonomy" id="166011"/>
    <lineage>
        <taxon>Eukaryota</taxon>
        <taxon>Metazoa</taxon>
        <taxon>Ecdysozoa</taxon>
        <taxon>Nematoda</taxon>
        <taxon>Chromadorea</taxon>
        <taxon>Rhabditida</taxon>
        <taxon>Tylenchina</taxon>
        <taxon>Tylenchomorpha</taxon>
        <taxon>Sphaerularioidea</taxon>
        <taxon>Anguinidae</taxon>
        <taxon>Anguininae</taxon>
        <taxon>Ditylenchus</taxon>
    </lineage>
</organism>
<accession>A0A915D9Q8</accession>
<keyword evidence="1" id="KW-1185">Reference proteome</keyword>
<dbReference type="Proteomes" id="UP000887574">
    <property type="component" value="Unplaced"/>
</dbReference>
<dbReference type="AlphaFoldDB" id="A0A915D9Q8"/>
<reference evidence="2" key="1">
    <citation type="submission" date="2022-11" db="UniProtKB">
        <authorList>
            <consortium name="WormBaseParasite"/>
        </authorList>
    </citation>
    <scope>IDENTIFICATION</scope>
</reference>